<comment type="caution">
    <text evidence="1">The sequence shown here is derived from an EMBL/GenBank/DDBJ whole genome shotgun (WGS) entry which is preliminary data.</text>
</comment>
<gene>
    <name evidence="1" type="ORF">CEXT_619561</name>
</gene>
<dbReference type="Proteomes" id="UP001054945">
    <property type="component" value="Unassembled WGS sequence"/>
</dbReference>
<dbReference type="EMBL" id="BPLR01000146">
    <property type="protein sequence ID" value="GIY92494.1"/>
    <property type="molecule type" value="Genomic_DNA"/>
</dbReference>
<sequence>MSRSGSAEPSAYKTSGGPRSVACGYELWDPVCCVCSSYKSWAVQTNLVEKRDVLSVKGTGPPPELAAGFYPYSVRRRYVEQRRALTCTLADDKVSAGEHHFRQNRIQLFQSSVMGHVLQVAIILDVSYVVFRIEQIPQSGMWDLLWENKMIFWGK</sequence>
<dbReference type="AlphaFoldDB" id="A0AAV4XFD6"/>
<protein>
    <submittedName>
        <fullName evidence="1">Uncharacterized protein</fullName>
    </submittedName>
</protein>
<evidence type="ECO:0000313" key="2">
    <source>
        <dbReference type="Proteomes" id="UP001054945"/>
    </source>
</evidence>
<organism evidence="1 2">
    <name type="scientific">Caerostris extrusa</name>
    <name type="common">Bark spider</name>
    <name type="synonym">Caerostris bankana</name>
    <dbReference type="NCBI Taxonomy" id="172846"/>
    <lineage>
        <taxon>Eukaryota</taxon>
        <taxon>Metazoa</taxon>
        <taxon>Ecdysozoa</taxon>
        <taxon>Arthropoda</taxon>
        <taxon>Chelicerata</taxon>
        <taxon>Arachnida</taxon>
        <taxon>Araneae</taxon>
        <taxon>Araneomorphae</taxon>
        <taxon>Entelegynae</taxon>
        <taxon>Araneoidea</taxon>
        <taxon>Araneidae</taxon>
        <taxon>Caerostris</taxon>
    </lineage>
</organism>
<keyword evidence="2" id="KW-1185">Reference proteome</keyword>
<evidence type="ECO:0000313" key="1">
    <source>
        <dbReference type="EMBL" id="GIY92494.1"/>
    </source>
</evidence>
<reference evidence="1 2" key="1">
    <citation type="submission" date="2021-06" db="EMBL/GenBank/DDBJ databases">
        <title>Caerostris extrusa draft genome.</title>
        <authorList>
            <person name="Kono N."/>
            <person name="Arakawa K."/>
        </authorList>
    </citation>
    <scope>NUCLEOTIDE SEQUENCE [LARGE SCALE GENOMIC DNA]</scope>
</reference>
<name>A0AAV4XFD6_CAEEX</name>
<accession>A0AAV4XFD6</accession>
<proteinExistence type="predicted"/>